<dbReference type="PANTHER" id="PTHR34408:SF1">
    <property type="entry name" value="GLYCOSYL HYDROLASE FAMILY 19 DOMAIN-CONTAINING PROTEIN HI_1415"/>
    <property type="match status" value="1"/>
</dbReference>
<evidence type="ECO:0000313" key="1">
    <source>
        <dbReference type="EMBL" id="CAB4127254.1"/>
    </source>
</evidence>
<accession>A0A6J5KXS8</accession>
<protein>
    <submittedName>
        <fullName evidence="1">COG3179 Predicted chitinase</fullName>
    </submittedName>
</protein>
<dbReference type="EMBL" id="LR796208">
    <property type="protein sequence ID" value="CAB4127254.1"/>
    <property type="molecule type" value="Genomic_DNA"/>
</dbReference>
<gene>
    <name evidence="1" type="ORF">UFOVP84_95</name>
</gene>
<sequence>MLTIEQIKKILPNNKKPESLTQSLNSVLPNYNINTKERIACFLAQCAHESGEFNRLTENLNYSGQGLCGTWPKRFPSLTEALPYDRNPEMIANKVYCDRMGNGPESSGDGWKYRGRGCIQLTGKLNYTKFAKYIGKSLEETILYCETLQGAIESGCYFWKVNNLNQYCDNKDFVGLTKAINGGETGYDDRLRLKILAISIL</sequence>
<dbReference type="Gene3D" id="1.10.530.10">
    <property type="match status" value="1"/>
</dbReference>
<dbReference type="SUPFAM" id="SSF53955">
    <property type="entry name" value="Lysozyme-like"/>
    <property type="match status" value="1"/>
</dbReference>
<dbReference type="PANTHER" id="PTHR34408">
    <property type="entry name" value="FAMILY PROTEIN, PUTATIVE-RELATED"/>
    <property type="match status" value="1"/>
</dbReference>
<proteinExistence type="predicted"/>
<dbReference type="InterPro" id="IPR023346">
    <property type="entry name" value="Lysozyme-like_dom_sf"/>
</dbReference>
<dbReference type="InterPro" id="IPR052354">
    <property type="entry name" value="Cell_Wall_Dynamics_Protein"/>
</dbReference>
<name>A0A6J5KXS8_9CAUD</name>
<organism evidence="1">
    <name type="scientific">uncultured Caudovirales phage</name>
    <dbReference type="NCBI Taxonomy" id="2100421"/>
    <lineage>
        <taxon>Viruses</taxon>
        <taxon>Duplodnaviria</taxon>
        <taxon>Heunggongvirae</taxon>
        <taxon>Uroviricota</taxon>
        <taxon>Caudoviricetes</taxon>
        <taxon>Peduoviridae</taxon>
        <taxon>Maltschvirus</taxon>
        <taxon>Maltschvirus maltsch</taxon>
    </lineage>
</organism>
<reference evidence="1" key="1">
    <citation type="submission" date="2020-04" db="EMBL/GenBank/DDBJ databases">
        <authorList>
            <person name="Chiriac C."/>
            <person name="Salcher M."/>
            <person name="Ghai R."/>
            <person name="Kavagutti S V."/>
        </authorList>
    </citation>
    <scope>NUCLEOTIDE SEQUENCE</scope>
</reference>